<protein>
    <recommendedName>
        <fullName evidence="6">PAT complex subunit CCDC47</fullName>
    </recommendedName>
    <alternativeName>
        <fullName evidence="7">Coiled-coil domain-containing protein 47</fullName>
    </alternativeName>
</protein>
<keyword evidence="1 9" id="KW-0812">Transmembrane</keyword>
<sequence length="415" mass="49436">MLKICIILLILNVIKGDDLFDASNFDGSRDEQIETYVEDELEDVISDEPMKEEKPMKNHKIKVKKMPFQFENINMYTLELVLFTIIMVYITNFLYWSSVHQNMTTNWFNTESEYMDKFDTVNETESNHSIITKVSDNQYKVLRFSKQPPIISFLCSLKFVRRQDLSSLILSYLTNSKEELIYRVNFVPQSIDSFVFLLYKKRELIKIKDHMPDISDFCFENTKLSNELSKTYHLKSEIHDTFAVLFDKKIVDSLIFLNKIVDFLYFSDYYDSDALLNKNDKTVKTKDWKTTLIIKFSFDKSKLNLNNPSEEDIEIIIQINKLISMIITSLMKYKHNRDNKLIVNKNREKFMTRISKATHQKRQEVAMQKKDDKKRAERERILNIRDPDIEKKMQAKLDRKEKKKNQKFKVQTVRG</sequence>
<feature type="compositionally biased region" description="Basic and acidic residues" evidence="8">
    <location>
        <begin position="361"/>
        <end position="380"/>
    </location>
</feature>
<accession>A0A177AXP2</accession>
<evidence type="ECO:0000313" key="11">
    <source>
        <dbReference type="EMBL" id="OAF66797.1"/>
    </source>
</evidence>
<evidence type="ECO:0000256" key="10">
    <source>
        <dbReference type="SAM" id="SignalP"/>
    </source>
</evidence>
<name>A0A177AXP2_9BILA</name>
<comment type="caution">
    <text evidence="11">The sequence shown here is derived from an EMBL/GenBank/DDBJ whole genome shotgun (WGS) entry which is preliminary data.</text>
</comment>
<reference evidence="11 12" key="1">
    <citation type="submission" date="2016-04" db="EMBL/GenBank/DDBJ databases">
        <title>The genome of Intoshia linei affirms orthonectids as highly simplified spiralians.</title>
        <authorList>
            <person name="Mikhailov K.V."/>
            <person name="Slusarev G.S."/>
            <person name="Nikitin M.A."/>
            <person name="Logacheva M.D."/>
            <person name="Penin A."/>
            <person name="Aleoshin V."/>
            <person name="Panchin Y.V."/>
        </authorList>
    </citation>
    <scope>NUCLEOTIDE SEQUENCE [LARGE SCALE GENOMIC DNA]</scope>
    <source>
        <strain evidence="11">Intl2013</strain>
        <tissue evidence="11">Whole animal</tissue>
    </source>
</reference>
<keyword evidence="10" id="KW-0732">Signal</keyword>
<feature type="transmembrane region" description="Helical" evidence="9">
    <location>
        <begin position="73"/>
        <end position="95"/>
    </location>
</feature>
<gene>
    <name evidence="11" type="ORF">A3Q56_05354</name>
</gene>
<evidence type="ECO:0000256" key="5">
    <source>
        <dbReference type="ARBA" id="ARBA00034746"/>
    </source>
</evidence>
<proteinExistence type="inferred from homology"/>
<comment type="subcellular location">
    <subcellularLocation>
        <location evidence="4">Rough endoplasmic reticulum membrane</location>
        <topology evidence="4">Single-pass type I membrane protein</topology>
    </subcellularLocation>
</comment>
<keyword evidence="3 9" id="KW-0472">Membrane</keyword>
<comment type="similarity">
    <text evidence="5">Belongs to the CCDC47 family.</text>
</comment>
<feature type="region of interest" description="Disordered" evidence="8">
    <location>
        <begin position="360"/>
        <end position="380"/>
    </location>
</feature>
<evidence type="ECO:0000256" key="3">
    <source>
        <dbReference type="ARBA" id="ARBA00023136"/>
    </source>
</evidence>
<dbReference type="EMBL" id="LWCA01000826">
    <property type="protein sequence ID" value="OAF66797.1"/>
    <property type="molecule type" value="Genomic_DNA"/>
</dbReference>
<dbReference type="GO" id="GO:0030867">
    <property type="term" value="C:rough endoplasmic reticulum membrane"/>
    <property type="evidence" value="ECO:0007669"/>
    <property type="project" value="UniProtKB-SubCell"/>
</dbReference>
<organism evidence="11 12">
    <name type="scientific">Intoshia linei</name>
    <dbReference type="NCBI Taxonomy" id="1819745"/>
    <lineage>
        <taxon>Eukaryota</taxon>
        <taxon>Metazoa</taxon>
        <taxon>Spiralia</taxon>
        <taxon>Lophotrochozoa</taxon>
        <taxon>Mesozoa</taxon>
        <taxon>Orthonectida</taxon>
        <taxon>Rhopaluridae</taxon>
        <taxon>Intoshia</taxon>
    </lineage>
</organism>
<feature type="signal peptide" evidence="10">
    <location>
        <begin position="1"/>
        <end position="16"/>
    </location>
</feature>
<dbReference type="PANTHER" id="PTHR12883:SF0">
    <property type="entry name" value="PAT COMPLEX SUBUNIT CCDC47"/>
    <property type="match status" value="1"/>
</dbReference>
<evidence type="ECO:0000256" key="8">
    <source>
        <dbReference type="SAM" id="MobiDB-lite"/>
    </source>
</evidence>
<evidence type="ECO:0000313" key="12">
    <source>
        <dbReference type="Proteomes" id="UP000078046"/>
    </source>
</evidence>
<feature type="region of interest" description="Disordered" evidence="8">
    <location>
        <begin position="392"/>
        <end position="415"/>
    </location>
</feature>
<keyword evidence="2 9" id="KW-1133">Transmembrane helix</keyword>
<feature type="chain" id="PRO_5008056730" description="PAT complex subunit CCDC47" evidence="10">
    <location>
        <begin position="17"/>
        <end position="415"/>
    </location>
</feature>
<evidence type="ECO:0000256" key="4">
    <source>
        <dbReference type="ARBA" id="ARBA00034697"/>
    </source>
</evidence>
<evidence type="ECO:0000256" key="9">
    <source>
        <dbReference type="SAM" id="Phobius"/>
    </source>
</evidence>
<keyword evidence="12" id="KW-1185">Reference proteome</keyword>
<dbReference type="GO" id="GO:0032469">
    <property type="term" value="P:endoplasmic reticulum calcium ion homeostasis"/>
    <property type="evidence" value="ECO:0007669"/>
    <property type="project" value="InterPro"/>
</dbReference>
<dbReference type="InterPro" id="IPR012879">
    <property type="entry name" value="CCDC47"/>
</dbReference>
<evidence type="ECO:0000256" key="7">
    <source>
        <dbReference type="ARBA" id="ARBA00034902"/>
    </source>
</evidence>
<dbReference type="OrthoDB" id="10039147at2759"/>
<dbReference type="GO" id="GO:0005509">
    <property type="term" value="F:calcium ion binding"/>
    <property type="evidence" value="ECO:0007669"/>
    <property type="project" value="InterPro"/>
</dbReference>
<dbReference type="AlphaFoldDB" id="A0A177AXP2"/>
<dbReference type="Proteomes" id="UP000078046">
    <property type="component" value="Unassembled WGS sequence"/>
</dbReference>
<dbReference type="Pfam" id="PF07946">
    <property type="entry name" value="CCDC47"/>
    <property type="match status" value="1"/>
</dbReference>
<evidence type="ECO:0000256" key="6">
    <source>
        <dbReference type="ARBA" id="ARBA00034875"/>
    </source>
</evidence>
<dbReference type="PANTHER" id="PTHR12883">
    <property type="entry name" value="ADIPOCYTE-SPECIFIC PROTEIN 4-RELATED"/>
    <property type="match status" value="1"/>
</dbReference>
<evidence type="ECO:0000256" key="1">
    <source>
        <dbReference type="ARBA" id="ARBA00022692"/>
    </source>
</evidence>
<evidence type="ECO:0000256" key="2">
    <source>
        <dbReference type="ARBA" id="ARBA00022989"/>
    </source>
</evidence>